<dbReference type="AlphaFoldDB" id="A0A2T8HF85"/>
<dbReference type="EMBL" id="QDKG01000007">
    <property type="protein sequence ID" value="PVH24098.1"/>
    <property type="molecule type" value="Genomic_DNA"/>
</dbReference>
<dbReference type="Gene3D" id="3.40.50.300">
    <property type="entry name" value="P-loop containing nucleotide triphosphate hydrolases"/>
    <property type="match status" value="1"/>
</dbReference>
<reference evidence="2 3" key="1">
    <citation type="submission" date="2018-04" db="EMBL/GenBank/DDBJ databases">
        <title>Sphingobacterium cortibacter sp. nov.</title>
        <authorList>
            <person name="Li Y."/>
        </authorList>
    </citation>
    <scope>NUCLEOTIDE SEQUENCE [LARGE SCALE GENOMIC DNA]</scope>
    <source>
        <strain evidence="2 3">2c-3</strain>
    </source>
</reference>
<dbReference type="InterPro" id="IPR038726">
    <property type="entry name" value="PDDEXK_AddAB-type"/>
</dbReference>
<dbReference type="InterPro" id="IPR027417">
    <property type="entry name" value="P-loop_NTPase"/>
</dbReference>
<dbReference type="OrthoDB" id="9762792at2"/>
<evidence type="ECO:0000259" key="1">
    <source>
        <dbReference type="Pfam" id="PF12705"/>
    </source>
</evidence>
<dbReference type="Pfam" id="PF12705">
    <property type="entry name" value="PDDEXK_1"/>
    <property type="match status" value="1"/>
</dbReference>
<accession>A0A2T8HF85</accession>
<sequence length="986" mass="114028">MPSNTFTADNLMKPFLQLVAEDIQQRFGQDLSEIAIVFNNKRPITYLKKYLSEVYGQAIWSPQFFTIQEFFKQATDKTDASALRQFFYLYEIHNELLQQEGREPESPEEFYPIAELILSDFSQLDYELVAVDQIYTELYDTGKIDLEFQHLTPEQQGYIRQFWQSFSMAGHTCVQQRFLQLWKRLPQLYSRFKVRLAQEKQTNYPTLYRELAEGRATKQQFIAPYKKVLFVGFNALNRVESTLFKRWQDEGKALFYFDTDAYYVEDTMQEAGLFIRRNVSQLVNSLGEAPHVIGQRRDDIHLYAALGRVSQAKLLYQILEKNEQEGKSSAILLADESLLVPLLQSLPAIKVNITTGFPLMQSPLYGLLDLWLTVQEEVSWRKKDKLPYPLIESFLSHPLIKIASEQKNSIQKEVLDKQLFEVGLDVLQISSAVVPDFFAPVAESKALIPTMVAMLEKLQESTSSEGIALQIDYTLLFETRRVLQQLLLGMDQIGPLNIPFQIGLIRKALMPISAAIEGDPLQGVQIMGLLESRSLNFDHVYILGANEGILPKTTNSPTFLPDNLRRAYGLPILANQDALSAYIFYRHFQYSQSIHLFYNSIVDENSSGEESRFIKQLAFESQFNIVHHTQQQPISFPVQESELVIEKTGKIWDNLYNNYLRDKTSHISATGFTTYLQSPLQFFLKHIAGIKEPPSVSQEFEINNLGSIIHEVMEKIFTPYRGMRDFVATKRLEENIPQIETMVVQEIGHQYHTTYETAADLNSLQRIMLQIASAYIRMYLEYDIEQYQSFRIIELENSEDYYLDLPITVQGKTEYIKIYGIIDRIDEVVTQDGEVKTRIVDYKTGADKVAFKKAKNKTDEESAETVFALTEGTNDIHKALIQTLFYTYVFEEKTGLRNLEPHLYVARRMREDGTLFVSKDMGALEGDYLREQKEEFVGFLRKTLEEIFDPTVPFKHKADMHVYPSDPYTLFYRNSVMEGLDYNSED</sequence>
<protein>
    <submittedName>
        <fullName evidence="2">ATP-dependent nuclease subunit B</fullName>
    </submittedName>
</protein>
<dbReference type="SUPFAM" id="SSF52540">
    <property type="entry name" value="P-loop containing nucleoside triphosphate hydrolases"/>
    <property type="match status" value="1"/>
</dbReference>
<organism evidence="2 3">
    <name type="scientific">Sphingobacterium corticibacter</name>
    <dbReference type="NCBI Taxonomy" id="2171749"/>
    <lineage>
        <taxon>Bacteria</taxon>
        <taxon>Pseudomonadati</taxon>
        <taxon>Bacteroidota</taxon>
        <taxon>Sphingobacteriia</taxon>
        <taxon>Sphingobacteriales</taxon>
        <taxon>Sphingobacteriaceae</taxon>
        <taxon>Sphingobacterium</taxon>
    </lineage>
</organism>
<evidence type="ECO:0000313" key="2">
    <source>
        <dbReference type="EMBL" id="PVH24098.1"/>
    </source>
</evidence>
<gene>
    <name evidence="2" type="ORF">DC487_15275</name>
</gene>
<keyword evidence="3" id="KW-1185">Reference proteome</keyword>
<evidence type="ECO:0000313" key="3">
    <source>
        <dbReference type="Proteomes" id="UP000245627"/>
    </source>
</evidence>
<proteinExistence type="predicted"/>
<dbReference type="RefSeq" id="WP_116776846.1">
    <property type="nucleotide sequence ID" value="NZ_QDKG01000007.1"/>
</dbReference>
<feature type="domain" description="PD-(D/E)XK endonuclease-like" evidence="1">
    <location>
        <begin position="666"/>
        <end position="957"/>
    </location>
</feature>
<dbReference type="Proteomes" id="UP000245627">
    <property type="component" value="Unassembled WGS sequence"/>
</dbReference>
<name>A0A2T8HF85_9SPHI</name>
<comment type="caution">
    <text evidence="2">The sequence shown here is derived from an EMBL/GenBank/DDBJ whole genome shotgun (WGS) entry which is preliminary data.</text>
</comment>